<evidence type="ECO:0000313" key="9">
    <source>
        <dbReference type="EMBL" id="AGT11354.1"/>
    </source>
</evidence>
<accession>S5XV06</accession>
<dbReference type="SMART" id="SM00421">
    <property type="entry name" value="HTH_LUXR"/>
    <property type="match status" value="1"/>
</dbReference>
<gene>
    <name evidence="9" type="ORF">JCM7686_pAMI6p024</name>
</gene>
<dbReference type="InterPro" id="IPR000792">
    <property type="entry name" value="Tscrpt_reg_LuxR_C"/>
</dbReference>
<dbReference type="Proteomes" id="UP000015480">
    <property type="component" value="Plasmid pAMI6"/>
</dbReference>
<dbReference type="PATRIC" id="fig|1367847.3.peg.4325"/>
<dbReference type="CDD" id="cd17537">
    <property type="entry name" value="REC_FixJ"/>
    <property type="match status" value="1"/>
</dbReference>
<dbReference type="EMBL" id="CP006654">
    <property type="protein sequence ID" value="AGT11354.1"/>
    <property type="molecule type" value="Genomic_DNA"/>
</dbReference>
<evidence type="ECO:0000259" key="8">
    <source>
        <dbReference type="PROSITE" id="PS50110"/>
    </source>
</evidence>
<dbReference type="RefSeq" id="WP_020953125.1">
    <property type="nucleotide sequence ID" value="NC_022044.1"/>
</dbReference>
<dbReference type="HOGENOM" id="CLU_000445_90_4_5"/>
<dbReference type="OrthoDB" id="9782655at2"/>
<dbReference type="SMART" id="SM00448">
    <property type="entry name" value="REC"/>
    <property type="match status" value="1"/>
</dbReference>
<keyword evidence="2" id="KW-0902">Two-component regulatory system</keyword>
<dbReference type="InterPro" id="IPR001789">
    <property type="entry name" value="Sig_transdc_resp-reg_receiver"/>
</dbReference>
<reference evidence="9 10" key="1">
    <citation type="journal article" date="2014" name="BMC Genomics">
        <title>Architecture and functions of a multipartite genome of the methylotrophic bacterium Paracoccus aminophilus JCM 7686, containing primary and secondary chromids.</title>
        <authorList>
            <person name="Dziewit L."/>
            <person name="Czarnecki J."/>
            <person name="Wibberg D."/>
            <person name="Radlinska M."/>
            <person name="Mrozek P."/>
            <person name="Szymczak M."/>
            <person name="Schluter A."/>
            <person name="Puhler A."/>
            <person name="Bartosik D."/>
        </authorList>
    </citation>
    <scope>NUCLEOTIDE SEQUENCE [LARGE SCALE GENOMIC DNA]</scope>
    <source>
        <strain evidence="9">JCM 7686</strain>
        <plasmid evidence="10">Plasmid pAMI6</plasmid>
    </source>
</reference>
<dbReference type="GO" id="GO:0003677">
    <property type="term" value="F:DNA binding"/>
    <property type="evidence" value="ECO:0007669"/>
    <property type="project" value="UniProtKB-KW"/>
</dbReference>
<dbReference type="PROSITE" id="PS50110">
    <property type="entry name" value="RESPONSE_REGULATORY"/>
    <property type="match status" value="1"/>
</dbReference>
<evidence type="ECO:0000256" key="4">
    <source>
        <dbReference type="ARBA" id="ARBA00023125"/>
    </source>
</evidence>
<dbReference type="CDD" id="cd06170">
    <property type="entry name" value="LuxR_C_like"/>
    <property type="match status" value="1"/>
</dbReference>
<dbReference type="GO" id="GO:0000160">
    <property type="term" value="P:phosphorelay signal transduction system"/>
    <property type="evidence" value="ECO:0007669"/>
    <property type="project" value="UniProtKB-KW"/>
</dbReference>
<dbReference type="PRINTS" id="PR00038">
    <property type="entry name" value="HTHLUXR"/>
</dbReference>
<name>S5XV06_PARAH</name>
<geneLocation type="plasmid" evidence="9 10">
    <name>pAMI6</name>
</geneLocation>
<dbReference type="Gene3D" id="3.40.50.2300">
    <property type="match status" value="1"/>
</dbReference>
<dbReference type="InterPro" id="IPR036388">
    <property type="entry name" value="WH-like_DNA-bd_sf"/>
</dbReference>
<keyword evidence="9" id="KW-0614">Plasmid</keyword>
<keyword evidence="3" id="KW-0805">Transcription regulation</keyword>
<keyword evidence="4" id="KW-0238">DNA-binding</keyword>
<evidence type="ECO:0000259" key="7">
    <source>
        <dbReference type="PROSITE" id="PS50043"/>
    </source>
</evidence>
<dbReference type="SUPFAM" id="SSF52172">
    <property type="entry name" value="CheY-like"/>
    <property type="match status" value="1"/>
</dbReference>
<evidence type="ECO:0000313" key="10">
    <source>
        <dbReference type="Proteomes" id="UP000015480"/>
    </source>
</evidence>
<dbReference type="PROSITE" id="PS50043">
    <property type="entry name" value="HTH_LUXR_2"/>
    <property type="match status" value="1"/>
</dbReference>
<dbReference type="FunFam" id="3.40.50.2300:FF:000018">
    <property type="entry name" value="DNA-binding transcriptional regulator NtrC"/>
    <property type="match status" value="1"/>
</dbReference>
<keyword evidence="5" id="KW-0804">Transcription</keyword>
<dbReference type="Pfam" id="PF00072">
    <property type="entry name" value="Response_reg"/>
    <property type="match status" value="1"/>
</dbReference>
<feature type="domain" description="HTH luxR-type" evidence="7">
    <location>
        <begin position="142"/>
        <end position="207"/>
    </location>
</feature>
<protein>
    <submittedName>
        <fullName evidence="9">Signal transduction response regulator</fullName>
    </submittedName>
</protein>
<feature type="modified residue" description="4-aspartylphosphate" evidence="6">
    <location>
        <position position="56"/>
    </location>
</feature>
<organism evidence="9 10">
    <name type="scientific">Paracoccus aminophilus JCM 7686</name>
    <dbReference type="NCBI Taxonomy" id="1367847"/>
    <lineage>
        <taxon>Bacteria</taxon>
        <taxon>Pseudomonadati</taxon>
        <taxon>Pseudomonadota</taxon>
        <taxon>Alphaproteobacteria</taxon>
        <taxon>Rhodobacterales</taxon>
        <taxon>Paracoccaceae</taxon>
        <taxon>Paracoccus</taxon>
    </lineage>
</organism>
<evidence type="ECO:0000256" key="1">
    <source>
        <dbReference type="ARBA" id="ARBA00022553"/>
    </source>
</evidence>
<proteinExistence type="predicted"/>
<dbReference type="PANTHER" id="PTHR44688:SF16">
    <property type="entry name" value="DNA-BINDING TRANSCRIPTIONAL ACTIVATOR DEVR_DOSR"/>
    <property type="match status" value="1"/>
</dbReference>
<keyword evidence="10" id="KW-1185">Reference proteome</keyword>
<sequence>MSHPLQMVHVIDDDAALREALQDLLASVALPVTLYPSAQAFLEAARPEVPSVLVTDVRMPGMGGMDLLAQMAGQGAEGPRIDMPVIVMTAHGDIAMGVQAMKRGAIDFLTKPFRDQDLLDAVQRGLDADRQRRDAAARQARHLAQWQALTPGEREVARLVVQGLLNKQIAGELGLSEITIKVRRAQVMRKLGAKTLADLVRLVDAAGDA</sequence>
<dbReference type="Pfam" id="PF00196">
    <property type="entry name" value="GerE"/>
    <property type="match status" value="1"/>
</dbReference>
<dbReference type="Gene3D" id="1.10.10.10">
    <property type="entry name" value="Winged helix-like DNA-binding domain superfamily/Winged helix DNA-binding domain"/>
    <property type="match status" value="1"/>
</dbReference>
<keyword evidence="1 6" id="KW-0597">Phosphoprotein</keyword>
<evidence type="ECO:0000256" key="6">
    <source>
        <dbReference type="PROSITE-ProRule" id="PRU00169"/>
    </source>
</evidence>
<dbReference type="PANTHER" id="PTHR44688">
    <property type="entry name" value="DNA-BINDING TRANSCRIPTIONAL ACTIVATOR DEVR_DOSR"/>
    <property type="match status" value="1"/>
</dbReference>
<evidence type="ECO:0000256" key="5">
    <source>
        <dbReference type="ARBA" id="ARBA00023163"/>
    </source>
</evidence>
<dbReference type="AlphaFoldDB" id="S5XV06"/>
<evidence type="ECO:0000256" key="2">
    <source>
        <dbReference type="ARBA" id="ARBA00023012"/>
    </source>
</evidence>
<feature type="domain" description="Response regulatory" evidence="8">
    <location>
        <begin position="7"/>
        <end position="126"/>
    </location>
</feature>
<dbReference type="GO" id="GO:0006355">
    <property type="term" value="P:regulation of DNA-templated transcription"/>
    <property type="evidence" value="ECO:0007669"/>
    <property type="project" value="InterPro"/>
</dbReference>
<evidence type="ECO:0000256" key="3">
    <source>
        <dbReference type="ARBA" id="ARBA00023015"/>
    </source>
</evidence>
<dbReference type="KEGG" id="pami:JCM7686_pAMI6p024"/>
<dbReference type="InterPro" id="IPR011006">
    <property type="entry name" value="CheY-like_superfamily"/>
</dbReference>